<evidence type="ECO:0000313" key="1">
    <source>
        <dbReference type="EMBL" id="KAF3278909.1"/>
    </source>
</evidence>
<dbReference type="Proteomes" id="UP000474640">
    <property type="component" value="Unassembled WGS sequence"/>
</dbReference>
<comment type="caution">
    <text evidence="1">The sequence shown here is derived from an EMBL/GenBank/DDBJ whole genome shotgun (WGS) entry which is preliminary data.</text>
</comment>
<reference evidence="1 2" key="1">
    <citation type="submission" date="2020-01" db="EMBL/GenBank/DDBJ databases">
        <authorList>
            <person name="Palmer J.M."/>
        </authorList>
    </citation>
    <scope>NUCLEOTIDE SEQUENCE [LARGE SCALE GENOMIC DNA]</scope>
    <source>
        <strain evidence="1 2">TWF970</strain>
    </source>
</reference>
<organism evidence="1 2">
    <name type="scientific">Orbilia oligospora</name>
    <name type="common">Nematode-trapping fungus</name>
    <name type="synonym">Arthrobotrys oligospora</name>
    <dbReference type="NCBI Taxonomy" id="2813651"/>
    <lineage>
        <taxon>Eukaryota</taxon>
        <taxon>Fungi</taxon>
        <taxon>Dikarya</taxon>
        <taxon>Ascomycota</taxon>
        <taxon>Pezizomycotina</taxon>
        <taxon>Orbiliomycetes</taxon>
        <taxon>Orbiliales</taxon>
        <taxon>Orbiliaceae</taxon>
        <taxon>Orbilia</taxon>
    </lineage>
</organism>
<sequence>MTGDLSFLVSIRALDHQSVLQCSVGFGLAFPVLGNLPSFSAGVNSKGGTSKQQALHFCSSSAKEFKYSAHPVNLSCASNVGIVDHAIDCASSTLNLGSD</sequence>
<name>A0A7C8RAR2_ORBOL</name>
<dbReference type="EMBL" id="JAABOJ010000023">
    <property type="protein sequence ID" value="KAF3278909.1"/>
    <property type="molecule type" value="Genomic_DNA"/>
</dbReference>
<evidence type="ECO:0000313" key="2">
    <source>
        <dbReference type="Proteomes" id="UP000474640"/>
    </source>
</evidence>
<protein>
    <submittedName>
        <fullName evidence="1">Uncharacterized protein</fullName>
    </submittedName>
</protein>
<proteinExistence type="predicted"/>
<accession>A0A7C8RAR2</accession>
<dbReference type="AlphaFoldDB" id="A0A7C8RAR2"/>
<gene>
    <name evidence="1" type="ORF">TWF970_004454</name>
</gene>